<evidence type="ECO:0000313" key="2">
    <source>
        <dbReference type="Proteomes" id="UP001164929"/>
    </source>
</evidence>
<dbReference type="AlphaFoldDB" id="A0AAD6QIZ6"/>
<sequence length="61" mass="6995">MTLEQTKQKLPFASDGKHHRNQRILIGFSCTSDKDVSSCVAKHYSFAETDNSFEMLTRQVM</sequence>
<keyword evidence="2" id="KW-1185">Reference proteome</keyword>
<gene>
    <name evidence="1" type="ORF">NC653_019461</name>
</gene>
<name>A0AAD6QIZ6_9ROSI</name>
<reference evidence="1" key="1">
    <citation type="journal article" date="2023" name="Mol. Ecol. Resour.">
        <title>Chromosome-level genome assembly of a triploid poplar Populus alba 'Berolinensis'.</title>
        <authorList>
            <person name="Chen S."/>
            <person name="Yu Y."/>
            <person name="Wang X."/>
            <person name="Wang S."/>
            <person name="Zhang T."/>
            <person name="Zhou Y."/>
            <person name="He R."/>
            <person name="Meng N."/>
            <person name="Wang Y."/>
            <person name="Liu W."/>
            <person name="Liu Z."/>
            <person name="Liu J."/>
            <person name="Guo Q."/>
            <person name="Huang H."/>
            <person name="Sederoff R.R."/>
            <person name="Wang G."/>
            <person name="Qu G."/>
            <person name="Chen S."/>
        </authorList>
    </citation>
    <scope>NUCLEOTIDE SEQUENCE</scope>
    <source>
        <strain evidence="1">SC-2020</strain>
    </source>
</reference>
<organism evidence="1 2">
    <name type="scientific">Populus alba x Populus x berolinensis</name>
    <dbReference type="NCBI Taxonomy" id="444605"/>
    <lineage>
        <taxon>Eukaryota</taxon>
        <taxon>Viridiplantae</taxon>
        <taxon>Streptophyta</taxon>
        <taxon>Embryophyta</taxon>
        <taxon>Tracheophyta</taxon>
        <taxon>Spermatophyta</taxon>
        <taxon>Magnoliopsida</taxon>
        <taxon>eudicotyledons</taxon>
        <taxon>Gunneridae</taxon>
        <taxon>Pentapetalae</taxon>
        <taxon>rosids</taxon>
        <taxon>fabids</taxon>
        <taxon>Malpighiales</taxon>
        <taxon>Salicaceae</taxon>
        <taxon>Saliceae</taxon>
        <taxon>Populus</taxon>
    </lineage>
</organism>
<comment type="caution">
    <text evidence="1">The sequence shown here is derived from an EMBL/GenBank/DDBJ whole genome shotgun (WGS) entry which is preliminary data.</text>
</comment>
<dbReference type="Proteomes" id="UP001164929">
    <property type="component" value="Chromosome 7"/>
</dbReference>
<accession>A0AAD6QIZ6</accession>
<evidence type="ECO:0000313" key="1">
    <source>
        <dbReference type="EMBL" id="KAJ6991267.1"/>
    </source>
</evidence>
<dbReference type="EMBL" id="JAQIZT010000007">
    <property type="protein sequence ID" value="KAJ6991267.1"/>
    <property type="molecule type" value="Genomic_DNA"/>
</dbReference>
<proteinExistence type="predicted"/>
<protein>
    <submittedName>
        <fullName evidence="1">Uncharacterized protein</fullName>
    </submittedName>
</protein>